<feature type="modified residue" description="4-aspartylphosphate" evidence="1">
    <location>
        <position position="64"/>
    </location>
</feature>
<proteinExistence type="predicted"/>
<keyword evidence="4" id="KW-1185">Reference proteome</keyword>
<evidence type="ECO:0000313" key="3">
    <source>
        <dbReference type="EMBL" id="ASG24182.1"/>
    </source>
</evidence>
<name>A0A248JZQ2_9PROT</name>
<reference evidence="3 4" key="1">
    <citation type="submission" date="2017-06" db="EMBL/GenBank/DDBJ databases">
        <title>Complete genome sequence of Nitrospirillum amazonense strain CBAmC, an endophytic nitrogen-fixing and plant growth-promoting bacterium, isolated from sugarcane.</title>
        <authorList>
            <person name="Schwab S."/>
            <person name="dos Santos Teixeira K.R."/>
            <person name="Simoes Araujo J.L."/>
            <person name="Soares Vidal M."/>
            <person name="Borges de Freitas H.R."/>
            <person name="Rivello Crivelaro A.L."/>
            <person name="Bueno de Camargo Nunes A."/>
            <person name="dos Santos C.M."/>
            <person name="Palmeira da Silva Rosa D."/>
            <person name="da Silva Padilha D."/>
            <person name="da Silva E."/>
            <person name="Araujo Terra L."/>
            <person name="Soares Mendes V."/>
            <person name="Farinelli L."/>
            <person name="Magalhaes Cruz L."/>
            <person name="Baldani J.I."/>
        </authorList>
    </citation>
    <scope>NUCLEOTIDE SEQUENCE [LARGE SCALE GENOMIC DNA]</scope>
    <source>
        <strain evidence="3 4">CBAmC</strain>
    </source>
</reference>
<keyword evidence="3" id="KW-0418">Kinase</keyword>
<dbReference type="KEGG" id="nao:Y958_25020"/>
<accession>A0A248JZQ2</accession>
<dbReference type="InterPro" id="IPR011006">
    <property type="entry name" value="CheY-like_superfamily"/>
</dbReference>
<gene>
    <name evidence="3" type="ORF">Y958_25020</name>
</gene>
<keyword evidence="3" id="KW-0808">Transferase</keyword>
<dbReference type="GO" id="GO:0000160">
    <property type="term" value="P:phosphorelay signal transduction system"/>
    <property type="evidence" value="ECO:0007669"/>
    <property type="project" value="InterPro"/>
</dbReference>
<feature type="domain" description="Response regulatory" evidence="2">
    <location>
        <begin position="15"/>
        <end position="125"/>
    </location>
</feature>
<dbReference type="RefSeq" id="WP_088874625.1">
    <property type="nucleotide sequence ID" value="NZ_CP022112.1"/>
</dbReference>
<dbReference type="GO" id="GO:0016301">
    <property type="term" value="F:kinase activity"/>
    <property type="evidence" value="ECO:0007669"/>
    <property type="project" value="UniProtKB-KW"/>
</dbReference>
<dbReference type="Gene3D" id="3.40.50.2300">
    <property type="match status" value="1"/>
</dbReference>
<evidence type="ECO:0000256" key="1">
    <source>
        <dbReference type="PROSITE-ProRule" id="PRU00169"/>
    </source>
</evidence>
<evidence type="ECO:0000313" key="4">
    <source>
        <dbReference type="Proteomes" id="UP000197153"/>
    </source>
</evidence>
<keyword evidence="1" id="KW-0597">Phosphoprotein</keyword>
<organism evidence="3 4">
    <name type="scientific">Nitrospirillum viridazoti CBAmc</name>
    <dbReference type="NCBI Taxonomy" id="1441467"/>
    <lineage>
        <taxon>Bacteria</taxon>
        <taxon>Pseudomonadati</taxon>
        <taxon>Pseudomonadota</taxon>
        <taxon>Alphaproteobacteria</taxon>
        <taxon>Rhodospirillales</taxon>
        <taxon>Azospirillaceae</taxon>
        <taxon>Nitrospirillum</taxon>
        <taxon>Nitrospirillum viridazoti</taxon>
    </lineage>
</organism>
<dbReference type="EMBL" id="CP022112">
    <property type="protein sequence ID" value="ASG24182.1"/>
    <property type="molecule type" value="Genomic_DNA"/>
</dbReference>
<sequence length="132" mass="14120">MGTTADPELPLAGTCILVADDEVMIAINLEETFRDAGADILSAATVPQAIVAARNPRLTAAILDVRLGRETSEAVADILTERDIPFFFYSGQMLSPSMQAKYPGVPVLTKPVRQDAFMATMLALVARQKALA</sequence>
<dbReference type="InterPro" id="IPR001789">
    <property type="entry name" value="Sig_transdc_resp-reg_receiver"/>
</dbReference>
<dbReference type="AlphaFoldDB" id="A0A248JZQ2"/>
<dbReference type="Proteomes" id="UP000197153">
    <property type="component" value="Chromosome 3"/>
</dbReference>
<protein>
    <submittedName>
        <fullName evidence="3">Histidine kinase</fullName>
    </submittedName>
</protein>
<dbReference type="PROSITE" id="PS50110">
    <property type="entry name" value="RESPONSE_REGULATORY"/>
    <property type="match status" value="1"/>
</dbReference>
<evidence type="ECO:0000259" key="2">
    <source>
        <dbReference type="PROSITE" id="PS50110"/>
    </source>
</evidence>
<dbReference type="SUPFAM" id="SSF52172">
    <property type="entry name" value="CheY-like"/>
    <property type="match status" value="1"/>
</dbReference>